<dbReference type="AlphaFoldDB" id="A0ABD2AC91"/>
<organism evidence="1 2">
    <name type="scientific">Vespula squamosa</name>
    <name type="common">Southern yellow jacket</name>
    <name type="synonym">Wasp</name>
    <dbReference type="NCBI Taxonomy" id="30214"/>
    <lineage>
        <taxon>Eukaryota</taxon>
        <taxon>Metazoa</taxon>
        <taxon>Ecdysozoa</taxon>
        <taxon>Arthropoda</taxon>
        <taxon>Hexapoda</taxon>
        <taxon>Insecta</taxon>
        <taxon>Pterygota</taxon>
        <taxon>Neoptera</taxon>
        <taxon>Endopterygota</taxon>
        <taxon>Hymenoptera</taxon>
        <taxon>Apocrita</taxon>
        <taxon>Aculeata</taxon>
        <taxon>Vespoidea</taxon>
        <taxon>Vespidae</taxon>
        <taxon>Vespinae</taxon>
        <taxon>Vespula</taxon>
    </lineage>
</organism>
<protein>
    <submittedName>
        <fullName evidence="1">Uncharacterized protein</fullName>
    </submittedName>
</protein>
<evidence type="ECO:0000313" key="1">
    <source>
        <dbReference type="EMBL" id="KAL2718224.1"/>
    </source>
</evidence>
<reference evidence="1 2" key="1">
    <citation type="journal article" date="2024" name="Ann. Entomol. Soc. Am.">
        <title>Genomic analyses of the southern and eastern yellowjacket wasps (Hymenoptera: Vespidae) reveal evolutionary signatures of social life.</title>
        <authorList>
            <person name="Catto M.A."/>
            <person name="Caine P.B."/>
            <person name="Orr S.E."/>
            <person name="Hunt B.G."/>
            <person name="Goodisman M.A.D."/>
        </authorList>
    </citation>
    <scope>NUCLEOTIDE SEQUENCE [LARGE SCALE GENOMIC DNA]</scope>
    <source>
        <strain evidence="1">233</strain>
        <tissue evidence="1">Head and thorax</tissue>
    </source>
</reference>
<dbReference type="Proteomes" id="UP001607302">
    <property type="component" value="Unassembled WGS sequence"/>
</dbReference>
<keyword evidence="2" id="KW-1185">Reference proteome</keyword>
<proteinExistence type="predicted"/>
<sequence>MDLYAPLDTYQRLLIIHRAAEVSETPLRLYPGPRVASCKTLSMGSSDEEGLPVFKHLRNILNASVRGSLGVHEMNVTRISHYAAQRSF</sequence>
<accession>A0ABD2AC91</accession>
<evidence type="ECO:0000313" key="2">
    <source>
        <dbReference type="Proteomes" id="UP001607302"/>
    </source>
</evidence>
<gene>
    <name evidence="1" type="ORF">V1478_012100</name>
</gene>
<dbReference type="EMBL" id="JAUDFV010000152">
    <property type="protein sequence ID" value="KAL2718224.1"/>
    <property type="molecule type" value="Genomic_DNA"/>
</dbReference>
<name>A0ABD2AC91_VESSQ</name>
<comment type="caution">
    <text evidence="1">The sequence shown here is derived from an EMBL/GenBank/DDBJ whole genome shotgun (WGS) entry which is preliminary data.</text>
</comment>